<protein>
    <submittedName>
        <fullName evidence="1">Uncharacterized protein</fullName>
    </submittedName>
</protein>
<name>A0A7Y0L820_9FIRM</name>
<keyword evidence="2" id="KW-1185">Reference proteome</keyword>
<sequence length="82" mass="8883">MPAAHELTQHSMLHHVGLALVLMHGRSTSSLDYGSTRDGSSLNDSLVVIGGLTAWILSCGSLTEGYFHTQRFWLTWSVLGGI</sequence>
<dbReference type="AlphaFoldDB" id="A0A7Y0L820"/>
<dbReference type="RefSeq" id="WP_169103230.1">
    <property type="nucleotide sequence ID" value="NZ_JABBVZ010000204.1"/>
</dbReference>
<organism evidence="1 2">
    <name type="scientific">Sulfobacillus harzensis</name>
    <dbReference type="NCBI Taxonomy" id="2729629"/>
    <lineage>
        <taxon>Bacteria</taxon>
        <taxon>Bacillati</taxon>
        <taxon>Bacillota</taxon>
        <taxon>Clostridia</taxon>
        <taxon>Eubacteriales</taxon>
        <taxon>Clostridiales Family XVII. Incertae Sedis</taxon>
        <taxon>Sulfobacillus</taxon>
    </lineage>
</organism>
<gene>
    <name evidence="1" type="ORF">HIJ39_22235</name>
</gene>
<evidence type="ECO:0000313" key="2">
    <source>
        <dbReference type="Proteomes" id="UP000533476"/>
    </source>
</evidence>
<dbReference type="Proteomes" id="UP000533476">
    <property type="component" value="Unassembled WGS sequence"/>
</dbReference>
<comment type="caution">
    <text evidence="1">The sequence shown here is derived from an EMBL/GenBank/DDBJ whole genome shotgun (WGS) entry which is preliminary data.</text>
</comment>
<dbReference type="EMBL" id="JABBVZ010000204">
    <property type="protein sequence ID" value="NMP25028.1"/>
    <property type="molecule type" value="Genomic_DNA"/>
</dbReference>
<evidence type="ECO:0000313" key="1">
    <source>
        <dbReference type="EMBL" id="NMP25028.1"/>
    </source>
</evidence>
<accession>A0A7Y0L820</accession>
<proteinExistence type="predicted"/>
<reference evidence="1 2" key="1">
    <citation type="submission" date="2020-04" db="EMBL/GenBank/DDBJ databases">
        <authorList>
            <person name="Zhang R."/>
            <person name="Schippers A."/>
        </authorList>
    </citation>
    <scope>NUCLEOTIDE SEQUENCE [LARGE SCALE GENOMIC DNA]</scope>
    <source>
        <strain evidence="1 2">DSM 109850</strain>
    </source>
</reference>